<proteinExistence type="inferred from homology"/>
<dbReference type="GO" id="GO:0030288">
    <property type="term" value="C:outer membrane-bounded periplasmic space"/>
    <property type="evidence" value="ECO:0007669"/>
    <property type="project" value="TreeGrafter"/>
</dbReference>
<feature type="domain" description="Fe/B12 periplasmic-binding" evidence="7">
    <location>
        <begin position="51"/>
        <end position="301"/>
    </location>
</feature>
<evidence type="ECO:0000256" key="5">
    <source>
        <dbReference type="SAM" id="MobiDB-lite"/>
    </source>
</evidence>
<feature type="region of interest" description="Disordered" evidence="5">
    <location>
        <begin position="25"/>
        <end position="46"/>
    </location>
</feature>
<evidence type="ECO:0000256" key="6">
    <source>
        <dbReference type="SAM" id="SignalP"/>
    </source>
</evidence>
<dbReference type="CDD" id="cd01138">
    <property type="entry name" value="FeuA"/>
    <property type="match status" value="1"/>
</dbReference>
<evidence type="ECO:0000256" key="3">
    <source>
        <dbReference type="ARBA" id="ARBA00022448"/>
    </source>
</evidence>
<dbReference type="GO" id="GO:0005886">
    <property type="term" value="C:plasma membrane"/>
    <property type="evidence" value="ECO:0007669"/>
    <property type="project" value="UniProtKB-SubCell"/>
</dbReference>
<dbReference type="RefSeq" id="WP_168006591.1">
    <property type="nucleotide sequence ID" value="NZ_JAATHJ010000011.1"/>
</dbReference>
<keyword evidence="9" id="KW-1185">Reference proteome</keyword>
<accession>A0A969TV97</accession>
<feature type="compositionally biased region" description="Polar residues" evidence="5">
    <location>
        <begin position="27"/>
        <end position="42"/>
    </location>
</feature>
<dbReference type="PROSITE" id="PS50983">
    <property type="entry name" value="FE_B12_PBP"/>
    <property type="match status" value="1"/>
</dbReference>
<dbReference type="PROSITE" id="PS51257">
    <property type="entry name" value="PROKAR_LIPOPROTEIN"/>
    <property type="match status" value="1"/>
</dbReference>
<keyword evidence="3" id="KW-0813">Transport</keyword>
<dbReference type="PANTHER" id="PTHR30532:SF26">
    <property type="entry name" value="IRON(3+)-HYDROXAMATE-BINDING PROTEIN FHUD"/>
    <property type="match status" value="1"/>
</dbReference>
<dbReference type="EMBL" id="JAATHJ010000011">
    <property type="protein sequence ID" value="NJP37761.1"/>
    <property type="molecule type" value="Genomic_DNA"/>
</dbReference>
<dbReference type="InterPro" id="IPR051313">
    <property type="entry name" value="Bact_iron-sidero_bind"/>
</dbReference>
<protein>
    <submittedName>
        <fullName evidence="8">Iron-hydroxamate ABC transporter substrate-binding protein</fullName>
    </submittedName>
</protein>
<feature type="chain" id="PRO_5039105098" evidence="6">
    <location>
        <begin position="20"/>
        <end position="301"/>
    </location>
</feature>
<feature type="signal peptide" evidence="6">
    <location>
        <begin position="1"/>
        <end position="19"/>
    </location>
</feature>
<reference evidence="8 9" key="1">
    <citation type="submission" date="2020-03" db="EMBL/GenBank/DDBJ databases">
        <title>Assessment of the enzymatic potential of alkaline-tolerant lipase obtained from Bacillus luteus H11 (technogenic soil) for the bioremediation of saline soils contaminated with petroleum substances.</title>
        <authorList>
            <person name="Kalwasinska A."/>
        </authorList>
    </citation>
    <scope>NUCLEOTIDE SEQUENCE [LARGE SCALE GENOMIC DNA]</scope>
    <source>
        <strain evidence="8 9">H11</strain>
    </source>
</reference>
<organism evidence="8 9">
    <name type="scientific">Alkalicoccus luteus</name>
    <dbReference type="NCBI Taxonomy" id="1237094"/>
    <lineage>
        <taxon>Bacteria</taxon>
        <taxon>Bacillati</taxon>
        <taxon>Bacillota</taxon>
        <taxon>Bacilli</taxon>
        <taxon>Bacillales</taxon>
        <taxon>Bacillaceae</taxon>
        <taxon>Alkalicoccus</taxon>
    </lineage>
</organism>
<dbReference type="Proteomes" id="UP000752012">
    <property type="component" value="Unassembled WGS sequence"/>
</dbReference>
<comment type="caution">
    <text evidence="8">The sequence shown here is derived from an EMBL/GenBank/DDBJ whole genome shotgun (WGS) entry which is preliminary data.</text>
</comment>
<evidence type="ECO:0000256" key="2">
    <source>
        <dbReference type="ARBA" id="ARBA00008814"/>
    </source>
</evidence>
<keyword evidence="4 6" id="KW-0732">Signal</keyword>
<dbReference type="Pfam" id="PF01497">
    <property type="entry name" value="Peripla_BP_2"/>
    <property type="match status" value="1"/>
</dbReference>
<evidence type="ECO:0000313" key="8">
    <source>
        <dbReference type="EMBL" id="NJP37761.1"/>
    </source>
</evidence>
<dbReference type="Gene3D" id="3.40.50.1980">
    <property type="entry name" value="Nitrogenase molybdenum iron protein domain"/>
    <property type="match status" value="2"/>
</dbReference>
<comment type="similarity">
    <text evidence="2">Belongs to the bacterial solute-binding protein 8 family.</text>
</comment>
<dbReference type="PANTHER" id="PTHR30532">
    <property type="entry name" value="IRON III DICITRATE-BINDING PERIPLASMIC PROTEIN"/>
    <property type="match status" value="1"/>
</dbReference>
<evidence type="ECO:0000259" key="7">
    <source>
        <dbReference type="PROSITE" id="PS50983"/>
    </source>
</evidence>
<evidence type="ECO:0000313" key="9">
    <source>
        <dbReference type="Proteomes" id="UP000752012"/>
    </source>
</evidence>
<name>A0A969TV97_9BACI</name>
<dbReference type="AlphaFoldDB" id="A0A969TV97"/>
<dbReference type="GO" id="GO:1901678">
    <property type="term" value="P:iron coordination entity transport"/>
    <property type="evidence" value="ECO:0007669"/>
    <property type="project" value="UniProtKB-ARBA"/>
</dbReference>
<sequence>MKKALMLLSVSTLVLTACGSGDDAGASNENSGGTFTYESQNGPVEVPENPQRVAVLSTFAGNVMSLDVPLVGVDSWSMDNPQFAEELEGVEAISDENIEQLIELDPDLIIGLDNMNNISQLEEIAPVVTYEYGKVDYLEQHIEIGKLLNKEEEAVSWVESFKEEASALGDDIKAEIGEDATISVFENFDKQLYVFGDNWGRGTEILYQEMELAMPERVEEEALDEGYYALSAEVLPEFAGDYMIFSKVAETDNSFTETETYQNIPAVENGNVIEVDAMSFYFNDPLTLDYQLEVFEEEFLN</sequence>
<evidence type="ECO:0000256" key="1">
    <source>
        <dbReference type="ARBA" id="ARBA00004193"/>
    </source>
</evidence>
<comment type="subcellular location">
    <subcellularLocation>
        <location evidence="1">Cell membrane</location>
        <topology evidence="1">Lipid-anchor</topology>
    </subcellularLocation>
</comment>
<dbReference type="SUPFAM" id="SSF53807">
    <property type="entry name" value="Helical backbone' metal receptor"/>
    <property type="match status" value="1"/>
</dbReference>
<dbReference type="InterPro" id="IPR002491">
    <property type="entry name" value="ABC_transptr_periplasmic_BD"/>
</dbReference>
<evidence type="ECO:0000256" key="4">
    <source>
        <dbReference type="ARBA" id="ARBA00022729"/>
    </source>
</evidence>
<gene>
    <name evidence="8" type="ORF">HCN83_09205</name>
</gene>